<dbReference type="AlphaFoldDB" id="A0A4Z2HSI1"/>
<dbReference type="Proteomes" id="UP000314294">
    <property type="component" value="Unassembled WGS sequence"/>
</dbReference>
<organism evidence="2 3">
    <name type="scientific">Liparis tanakae</name>
    <name type="common">Tanaka's snailfish</name>
    <dbReference type="NCBI Taxonomy" id="230148"/>
    <lineage>
        <taxon>Eukaryota</taxon>
        <taxon>Metazoa</taxon>
        <taxon>Chordata</taxon>
        <taxon>Craniata</taxon>
        <taxon>Vertebrata</taxon>
        <taxon>Euteleostomi</taxon>
        <taxon>Actinopterygii</taxon>
        <taxon>Neopterygii</taxon>
        <taxon>Teleostei</taxon>
        <taxon>Neoteleostei</taxon>
        <taxon>Acanthomorphata</taxon>
        <taxon>Eupercaria</taxon>
        <taxon>Perciformes</taxon>
        <taxon>Cottioidei</taxon>
        <taxon>Cottales</taxon>
        <taxon>Liparidae</taxon>
        <taxon>Liparis</taxon>
    </lineage>
</organism>
<name>A0A4Z2HSI1_9TELE</name>
<reference evidence="2 3" key="1">
    <citation type="submission" date="2019-03" db="EMBL/GenBank/DDBJ databases">
        <title>First draft genome of Liparis tanakae, snailfish: a comprehensive survey of snailfish specific genes.</title>
        <authorList>
            <person name="Kim W."/>
            <person name="Song I."/>
            <person name="Jeong J.-H."/>
            <person name="Kim D."/>
            <person name="Kim S."/>
            <person name="Ryu S."/>
            <person name="Song J.Y."/>
            <person name="Lee S.K."/>
        </authorList>
    </citation>
    <scope>NUCLEOTIDE SEQUENCE [LARGE SCALE GENOMIC DNA]</scope>
    <source>
        <tissue evidence="2">Muscle</tissue>
    </source>
</reference>
<evidence type="ECO:0000313" key="3">
    <source>
        <dbReference type="Proteomes" id="UP000314294"/>
    </source>
</evidence>
<sequence length="129" mass="13894">MRDSAAQQQLPACGVCFSPPSHRGALLILALGARASFDSPRIPPPPSLATRLWISEAMVRKARSTLSELLALVSRKGTLRAEASADGRGPQRAPEGGRYASATFTKETKVPQQLWRSFGFLIPPKGAWP</sequence>
<gene>
    <name evidence="2" type="ORF">EYF80_021030</name>
</gene>
<evidence type="ECO:0000313" key="2">
    <source>
        <dbReference type="EMBL" id="TNN68718.1"/>
    </source>
</evidence>
<protein>
    <submittedName>
        <fullName evidence="2">Uncharacterized protein</fullName>
    </submittedName>
</protein>
<proteinExistence type="predicted"/>
<dbReference type="EMBL" id="SRLO01000185">
    <property type="protein sequence ID" value="TNN68718.1"/>
    <property type="molecule type" value="Genomic_DNA"/>
</dbReference>
<feature type="region of interest" description="Disordered" evidence="1">
    <location>
        <begin position="80"/>
        <end position="100"/>
    </location>
</feature>
<keyword evidence="3" id="KW-1185">Reference proteome</keyword>
<comment type="caution">
    <text evidence="2">The sequence shown here is derived from an EMBL/GenBank/DDBJ whole genome shotgun (WGS) entry which is preliminary data.</text>
</comment>
<accession>A0A4Z2HSI1</accession>
<evidence type="ECO:0000256" key="1">
    <source>
        <dbReference type="SAM" id="MobiDB-lite"/>
    </source>
</evidence>